<evidence type="ECO:0000313" key="1">
    <source>
        <dbReference type="EMBL" id="KKL67067.1"/>
    </source>
</evidence>
<name>A0A0F9GVC1_9ZZZZ</name>
<gene>
    <name evidence="1" type="ORF">LCGC14_2138650</name>
</gene>
<reference evidence="1" key="1">
    <citation type="journal article" date="2015" name="Nature">
        <title>Complex archaea that bridge the gap between prokaryotes and eukaryotes.</title>
        <authorList>
            <person name="Spang A."/>
            <person name="Saw J.H."/>
            <person name="Jorgensen S.L."/>
            <person name="Zaremba-Niedzwiedzka K."/>
            <person name="Martijn J."/>
            <person name="Lind A.E."/>
            <person name="van Eijk R."/>
            <person name="Schleper C."/>
            <person name="Guy L."/>
            <person name="Ettema T.J."/>
        </authorList>
    </citation>
    <scope>NUCLEOTIDE SEQUENCE</scope>
</reference>
<proteinExistence type="predicted"/>
<comment type="caution">
    <text evidence="1">The sequence shown here is derived from an EMBL/GenBank/DDBJ whole genome shotgun (WGS) entry which is preliminary data.</text>
</comment>
<dbReference type="AlphaFoldDB" id="A0A0F9GVC1"/>
<feature type="non-terminal residue" evidence="1">
    <location>
        <position position="1"/>
    </location>
</feature>
<protein>
    <submittedName>
        <fullName evidence="1">Uncharacterized protein</fullName>
    </submittedName>
</protein>
<accession>A0A0F9GVC1</accession>
<dbReference type="EMBL" id="LAZR01026996">
    <property type="protein sequence ID" value="KKL67067.1"/>
    <property type="molecule type" value="Genomic_DNA"/>
</dbReference>
<organism evidence="1">
    <name type="scientific">marine sediment metagenome</name>
    <dbReference type="NCBI Taxonomy" id="412755"/>
    <lineage>
        <taxon>unclassified sequences</taxon>
        <taxon>metagenomes</taxon>
        <taxon>ecological metagenomes</taxon>
    </lineage>
</organism>
<sequence length="98" mass="10401">EEYSGTCGIDGVTKVDRARDGPWAVNALSLLGFPVSTLLTTAADKAQVRDFQTLARSMGLGAMRDAPASFIDGRVGLCTLDALVEAAILYNAQRWNAP</sequence>